<evidence type="ECO:0000313" key="9">
    <source>
        <dbReference type="Proteomes" id="UP001163823"/>
    </source>
</evidence>
<comment type="similarity">
    <text evidence="6">Belongs to the protein kinase superfamily.</text>
</comment>
<dbReference type="PANTHER" id="PTHR46146">
    <property type="entry name" value="SERINE/THREONINE-PROTEIN KINASE-LIKE PROTEIN CCR4"/>
    <property type="match status" value="1"/>
</dbReference>
<dbReference type="EMBL" id="JARAOO010000005">
    <property type="protein sequence ID" value="KAJ7968019.1"/>
    <property type="molecule type" value="Genomic_DNA"/>
</dbReference>
<dbReference type="KEGG" id="qsa:O6P43_012183"/>
<gene>
    <name evidence="8" type="ORF">O6P43_012183</name>
</gene>
<dbReference type="Proteomes" id="UP001163823">
    <property type="component" value="Chromosome 5"/>
</dbReference>
<dbReference type="SMART" id="SM00220">
    <property type="entry name" value="S_TKc"/>
    <property type="match status" value="1"/>
</dbReference>
<keyword evidence="9" id="KW-1185">Reference proteome</keyword>
<keyword evidence="1" id="KW-0808">Transferase</keyword>
<comment type="caution">
    <text evidence="8">The sequence shown here is derived from an EMBL/GenBank/DDBJ whole genome shotgun (WGS) entry which is preliminary data.</text>
</comment>
<evidence type="ECO:0000256" key="2">
    <source>
        <dbReference type="ARBA" id="ARBA00022741"/>
    </source>
</evidence>
<dbReference type="PANTHER" id="PTHR46146:SF23">
    <property type="entry name" value="PROTEIN KINASE DOMAIN-CONTAINING PROTEIN"/>
    <property type="match status" value="1"/>
</dbReference>
<keyword evidence="2 5" id="KW-0547">Nucleotide-binding</keyword>
<evidence type="ECO:0000259" key="7">
    <source>
        <dbReference type="PROSITE" id="PS50011"/>
    </source>
</evidence>
<dbReference type="InterPro" id="IPR008271">
    <property type="entry name" value="Ser/Thr_kinase_AS"/>
</dbReference>
<dbReference type="GO" id="GO:0005524">
    <property type="term" value="F:ATP binding"/>
    <property type="evidence" value="ECO:0007669"/>
    <property type="project" value="UniProtKB-UniRule"/>
</dbReference>
<dbReference type="AlphaFoldDB" id="A0AAD7M143"/>
<feature type="binding site" evidence="5">
    <location>
        <position position="45"/>
    </location>
    <ligand>
        <name>ATP</name>
        <dbReference type="ChEBI" id="CHEBI:30616"/>
    </ligand>
</feature>
<proteinExistence type="inferred from homology"/>
<dbReference type="InterPro" id="IPR011009">
    <property type="entry name" value="Kinase-like_dom_sf"/>
</dbReference>
<reference evidence="8" key="1">
    <citation type="journal article" date="2023" name="Science">
        <title>Elucidation of the pathway for biosynthesis of saponin adjuvants from the soapbark tree.</title>
        <authorList>
            <person name="Reed J."/>
            <person name="Orme A."/>
            <person name="El-Demerdash A."/>
            <person name="Owen C."/>
            <person name="Martin L.B.B."/>
            <person name="Misra R.C."/>
            <person name="Kikuchi S."/>
            <person name="Rejzek M."/>
            <person name="Martin A.C."/>
            <person name="Harkess A."/>
            <person name="Leebens-Mack J."/>
            <person name="Louveau T."/>
            <person name="Stephenson M.J."/>
            <person name="Osbourn A."/>
        </authorList>
    </citation>
    <scope>NUCLEOTIDE SEQUENCE</scope>
    <source>
        <strain evidence="8">S10</strain>
    </source>
</reference>
<dbReference type="PROSITE" id="PS00107">
    <property type="entry name" value="PROTEIN_KINASE_ATP"/>
    <property type="match status" value="1"/>
</dbReference>
<dbReference type="Gene3D" id="1.10.510.10">
    <property type="entry name" value="Transferase(Phosphotransferase) domain 1"/>
    <property type="match status" value="1"/>
</dbReference>
<organism evidence="8 9">
    <name type="scientific">Quillaja saponaria</name>
    <name type="common">Soap bark tree</name>
    <dbReference type="NCBI Taxonomy" id="32244"/>
    <lineage>
        <taxon>Eukaryota</taxon>
        <taxon>Viridiplantae</taxon>
        <taxon>Streptophyta</taxon>
        <taxon>Embryophyta</taxon>
        <taxon>Tracheophyta</taxon>
        <taxon>Spermatophyta</taxon>
        <taxon>Magnoliopsida</taxon>
        <taxon>eudicotyledons</taxon>
        <taxon>Gunneridae</taxon>
        <taxon>Pentapetalae</taxon>
        <taxon>rosids</taxon>
        <taxon>fabids</taxon>
        <taxon>Fabales</taxon>
        <taxon>Quillajaceae</taxon>
        <taxon>Quillaja</taxon>
    </lineage>
</organism>
<evidence type="ECO:0000256" key="3">
    <source>
        <dbReference type="ARBA" id="ARBA00022777"/>
    </source>
</evidence>
<keyword evidence="6" id="KW-0723">Serine/threonine-protein kinase</keyword>
<name>A0AAD7M143_QUISA</name>
<evidence type="ECO:0000256" key="5">
    <source>
        <dbReference type="PROSITE-ProRule" id="PRU10141"/>
    </source>
</evidence>
<dbReference type="PROSITE" id="PS50011">
    <property type="entry name" value="PROTEIN_KINASE_DOM"/>
    <property type="match status" value="1"/>
</dbReference>
<evidence type="ECO:0000256" key="6">
    <source>
        <dbReference type="RuleBase" id="RU000304"/>
    </source>
</evidence>
<dbReference type="InterPro" id="IPR000719">
    <property type="entry name" value="Prot_kinase_dom"/>
</dbReference>
<dbReference type="SUPFAM" id="SSF56112">
    <property type="entry name" value="Protein kinase-like (PK-like)"/>
    <property type="match status" value="1"/>
</dbReference>
<protein>
    <submittedName>
        <fullName evidence="8">Serine/threonine-protein kinase-like protein family</fullName>
    </submittedName>
</protein>
<evidence type="ECO:0000313" key="8">
    <source>
        <dbReference type="EMBL" id="KAJ7968019.1"/>
    </source>
</evidence>
<keyword evidence="3 8" id="KW-0418">Kinase</keyword>
<evidence type="ECO:0000256" key="4">
    <source>
        <dbReference type="ARBA" id="ARBA00022840"/>
    </source>
</evidence>
<feature type="domain" description="Protein kinase" evidence="7">
    <location>
        <begin position="16"/>
        <end position="194"/>
    </location>
</feature>
<keyword evidence="4 5" id="KW-0067">ATP-binding</keyword>
<sequence>MVEFDYEELVKATENFKTSRLIGKGSHGLVYKGKLKDNKLVAIKKQSNGLQSLCDNSKLDNEIHVLSTLRKNPNVISFLGTSHDSLIDNKLLVMEFMPNASLHDLLHNSAEHSPTWPKRVEIAMQIARAIQFLHEGKPLVIHRDIKSTNVLFDSNWNAKLADFGLAVLPVDSLSQPVVCHPTNIFAHQSAKLLE</sequence>
<evidence type="ECO:0000256" key="1">
    <source>
        <dbReference type="ARBA" id="ARBA00022679"/>
    </source>
</evidence>
<dbReference type="Pfam" id="PF00069">
    <property type="entry name" value="Pkinase"/>
    <property type="match status" value="1"/>
</dbReference>
<dbReference type="GO" id="GO:0004674">
    <property type="term" value="F:protein serine/threonine kinase activity"/>
    <property type="evidence" value="ECO:0007669"/>
    <property type="project" value="UniProtKB-KW"/>
</dbReference>
<dbReference type="PROSITE" id="PS00108">
    <property type="entry name" value="PROTEIN_KINASE_ST"/>
    <property type="match status" value="1"/>
</dbReference>
<accession>A0AAD7M143</accession>
<dbReference type="InterPro" id="IPR017441">
    <property type="entry name" value="Protein_kinase_ATP_BS"/>
</dbReference>